<keyword evidence="2" id="KW-1185">Reference proteome</keyword>
<dbReference type="Proteomes" id="UP000604046">
    <property type="component" value="Unassembled WGS sequence"/>
</dbReference>
<evidence type="ECO:0000313" key="2">
    <source>
        <dbReference type="Proteomes" id="UP000604046"/>
    </source>
</evidence>
<proteinExistence type="predicted"/>
<dbReference type="EMBL" id="CAJNDS010000957">
    <property type="protein sequence ID" value="CAE7242067.1"/>
    <property type="molecule type" value="Genomic_DNA"/>
</dbReference>
<gene>
    <name evidence="1" type="ORF">SNAT2548_LOCUS11063</name>
</gene>
<organism evidence="1 2">
    <name type="scientific">Symbiodinium natans</name>
    <dbReference type="NCBI Taxonomy" id="878477"/>
    <lineage>
        <taxon>Eukaryota</taxon>
        <taxon>Sar</taxon>
        <taxon>Alveolata</taxon>
        <taxon>Dinophyceae</taxon>
        <taxon>Suessiales</taxon>
        <taxon>Symbiodiniaceae</taxon>
        <taxon>Symbiodinium</taxon>
    </lineage>
</organism>
<name>A0A812LIS1_9DINO</name>
<comment type="caution">
    <text evidence="1">The sequence shown here is derived from an EMBL/GenBank/DDBJ whole genome shotgun (WGS) entry which is preliminary data.</text>
</comment>
<accession>A0A812LIS1</accession>
<protein>
    <submittedName>
        <fullName evidence="1">Uncharacterized protein</fullName>
    </submittedName>
</protein>
<sequence>MDKTLNVLTPYCDFVARIKNNGPSPVLQAIDSIDHSGIWEGLRARMDTTQSMRTSVDFPQSLRPLSLTSVSSESLELFRLDRSEKLKVLFSWPRSAATSASTAPAELRCSPLRPLHLPAAPAPDKAKGPEDDVATRNALGIDLQAQECCWIYPLRLRDATPAEFGRLKQEQNPLAFVLENGGFCYLNEESKIVALTAIVPVGRAKMQFQRREFKGEASTFEPDDISYWHEVTLKFLKKRGAHEFAYLAPREVSARSGVEVGGPYGSFAYKFIQKDKQEVVVFDFIGAGTL</sequence>
<reference evidence="1" key="1">
    <citation type="submission" date="2021-02" db="EMBL/GenBank/DDBJ databases">
        <authorList>
            <person name="Dougan E. K."/>
            <person name="Rhodes N."/>
            <person name="Thang M."/>
            <person name="Chan C."/>
        </authorList>
    </citation>
    <scope>NUCLEOTIDE SEQUENCE</scope>
</reference>
<evidence type="ECO:0000313" key="1">
    <source>
        <dbReference type="EMBL" id="CAE7242067.1"/>
    </source>
</evidence>
<dbReference type="AlphaFoldDB" id="A0A812LIS1"/>